<gene>
    <name evidence="2" type="ORF">BXZ70DRAFT_33869</name>
</gene>
<feature type="transmembrane region" description="Helical" evidence="1">
    <location>
        <begin position="140"/>
        <end position="163"/>
    </location>
</feature>
<accession>A0A8K0UYA3</accession>
<organism evidence="2 3">
    <name type="scientific">Cristinia sonorae</name>
    <dbReference type="NCBI Taxonomy" id="1940300"/>
    <lineage>
        <taxon>Eukaryota</taxon>
        <taxon>Fungi</taxon>
        <taxon>Dikarya</taxon>
        <taxon>Basidiomycota</taxon>
        <taxon>Agaricomycotina</taxon>
        <taxon>Agaricomycetes</taxon>
        <taxon>Agaricomycetidae</taxon>
        <taxon>Agaricales</taxon>
        <taxon>Pleurotineae</taxon>
        <taxon>Stephanosporaceae</taxon>
        <taxon>Cristinia</taxon>
    </lineage>
</organism>
<protein>
    <recommendedName>
        <fullName evidence="4">Transmembrane protein</fullName>
    </recommendedName>
</protein>
<proteinExistence type="predicted"/>
<feature type="transmembrane region" description="Helical" evidence="1">
    <location>
        <begin position="183"/>
        <end position="201"/>
    </location>
</feature>
<keyword evidence="3" id="KW-1185">Reference proteome</keyword>
<dbReference type="Proteomes" id="UP000813824">
    <property type="component" value="Unassembled WGS sequence"/>
</dbReference>
<evidence type="ECO:0000313" key="2">
    <source>
        <dbReference type="EMBL" id="KAH8108071.1"/>
    </source>
</evidence>
<feature type="transmembrane region" description="Helical" evidence="1">
    <location>
        <begin position="20"/>
        <end position="41"/>
    </location>
</feature>
<evidence type="ECO:0000256" key="1">
    <source>
        <dbReference type="SAM" id="Phobius"/>
    </source>
</evidence>
<evidence type="ECO:0008006" key="4">
    <source>
        <dbReference type="Google" id="ProtNLM"/>
    </source>
</evidence>
<sequence>MPNWNTPAELARDTEAFLKLQFVMTGLYCWEYLVSLNFEWSFITGERQFRWPLIFYFLSRYCALGLVIVLQVSLNLAYVRQSVTIEVSGTEDSFSDANLRPLHCTAMYVFMFLFGQLAMGFSSLTLALRTMALWRRDIRVVIPLGLLIAGHWAVLLQACNVSGQWVEGTGCVLTQPNTTQLTISFSWSILLDAIVFILSAIKIVRPGFQKRSGMVRMVFKDGLVYLFVAMCANAMAAVFMALNLNTIMQVMFNAPAVLTATIGTNRAVRRLVTYASEDFYVYSTEHIATSVQAAAADGIVPIISPPPKNPRRSLHVQVEMDTFITEDPEDKYAIKKKRRPL</sequence>
<keyword evidence="1" id="KW-0812">Transmembrane</keyword>
<dbReference type="EMBL" id="JAEVFJ010000001">
    <property type="protein sequence ID" value="KAH8108071.1"/>
    <property type="molecule type" value="Genomic_DNA"/>
</dbReference>
<feature type="transmembrane region" description="Helical" evidence="1">
    <location>
        <begin position="222"/>
        <end position="242"/>
    </location>
</feature>
<keyword evidence="1" id="KW-0472">Membrane</keyword>
<keyword evidence="1" id="KW-1133">Transmembrane helix</keyword>
<feature type="transmembrane region" description="Helical" evidence="1">
    <location>
        <begin position="106"/>
        <end position="128"/>
    </location>
</feature>
<name>A0A8K0UYA3_9AGAR</name>
<feature type="transmembrane region" description="Helical" evidence="1">
    <location>
        <begin position="53"/>
        <end position="74"/>
    </location>
</feature>
<dbReference type="AlphaFoldDB" id="A0A8K0UYA3"/>
<evidence type="ECO:0000313" key="3">
    <source>
        <dbReference type="Proteomes" id="UP000813824"/>
    </source>
</evidence>
<reference evidence="2" key="1">
    <citation type="journal article" date="2021" name="New Phytol.">
        <title>Evolutionary innovations through gain and loss of genes in the ectomycorrhizal Boletales.</title>
        <authorList>
            <person name="Wu G."/>
            <person name="Miyauchi S."/>
            <person name="Morin E."/>
            <person name="Kuo A."/>
            <person name="Drula E."/>
            <person name="Varga T."/>
            <person name="Kohler A."/>
            <person name="Feng B."/>
            <person name="Cao Y."/>
            <person name="Lipzen A."/>
            <person name="Daum C."/>
            <person name="Hundley H."/>
            <person name="Pangilinan J."/>
            <person name="Johnson J."/>
            <person name="Barry K."/>
            <person name="LaButti K."/>
            <person name="Ng V."/>
            <person name="Ahrendt S."/>
            <person name="Min B."/>
            <person name="Choi I.G."/>
            <person name="Park H."/>
            <person name="Plett J.M."/>
            <person name="Magnuson J."/>
            <person name="Spatafora J.W."/>
            <person name="Nagy L.G."/>
            <person name="Henrissat B."/>
            <person name="Grigoriev I.V."/>
            <person name="Yang Z.L."/>
            <person name="Xu J."/>
            <person name="Martin F.M."/>
        </authorList>
    </citation>
    <scope>NUCLEOTIDE SEQUENCE</scope>
    <source>
        <strain evidence="2">KKN 215</strain>
    </source>
</reference>
<comment type="caution">
    <text evidence="2">The sequence shown here is derived from an EMBL/GenBank/DDBJ whole genome shotgun (WGS) entry which is preliminary data.</text>
</comment>
<dbReference type="OrthoDB" id="3197626at2759"/>